<dbReference type="Pfam" id="PF16868">
    <property type="entry name" value="NMT1_3"/>
    <property type="match status" value="1"/>
</dbReference>
<reference evidence="1" key="1">
    <citation type="submission" date="2021-04" db="EMBL/GenBank/DDBJ databases">
        <authorList>
            <person name="Zhang D.-C."/>
        </authorList>
    </citation>
    <scope>NUCLEOTIDE SEQUENCE</scope>
    <source>
        <strain evidence="1">CGMCC 1.15697</strain>
    </source>
</reference>
<dbReference type="PANTHER" id="PTHR42941">
    <property type="entry name" value="SLL1037 PROTEIN"/>
    <property type="match status" value="1"/>
</dbReference>
<proteinExistence type="predicted"/>
<name>A0A8J7V351_9PROT</name>
<protein>
    <submittedName>
        <fullName evidence="1">TAXI family TRAP transporter solute-binding subunit</fullName>
    </submittedName>
</protein>
<dbReference type="Gene3D" id="3.40.190.10">
    <property type="entry name" value="Periplasmic binding protein-like II"/>
    <property type="match status" value="2"/>
</dbReference>
<dbReference type="SUPFAM" id="SSF53850">
    <property type="entry name" value="Periplasmic binding protein-like II"/>
    <property type="match status" value="1"/>
</dbReference>
<organism evidence="1 2">
    <name type="scientific">Marivibrio halodurans</name>
    <dbReference type="NCBI Taxonomy" id="2039722"/>
    <lineage>
        <taxon>Bacteria</taxon>
        <taxon>Pseudomonadati</taxon>
        <taxon>Pseudomonadota</taxon>
        <taxon>Alphaproteobacteria</taxon>
        <taxon>Rhodospirillales</taxon>
        <taxon>Rhodospirillaceae</taxon>
        <taxon>Marivibrio</taxon>
    </lineage>
</organism>
<comment type="caution">
    <text evidence="1">The sequence shown here is derived from an EMBL/GenBank/DDBJ whole genome shotgun (WGS) entry which is preliminary data.</text>
</comment>
<dbReference type="AlphaFoldDB" id="A0A8J7V351"/>
<dbReference type="EMBL" id="JAGMWN010000004">
    <property type="protein sequence ID" value="MBP5857577.1"/>
    <property type="molecule type" value="Genomic_DNA"/>
</dbReference>
<evidence type="ECO:0000313" key="2">
    <source>
        <dbReference type="Proteomes" id="UP000672602"/>
    </source>
</evidence>
<dbReference type="Proteomes" id="UP000672602">
    <property type="component" value="Unassembled WGS sequence"/>
</dbReference>
<dbReference type="PANTHER" id="PTHR42941:SF1">
    <property type="entry name" value="SLL1037 PROTEIN"/>
    <property type="match status" value="1"/>
</dbReference>
<dbReference type="InterPro" id="IPR011852">
    <property type="entry name" value="TRAP_TAXI"/>
</dbReference>
<accession>A0A8J7V351</accession>
<dbReference type="NCBIfam" id="TIGR02122">
    <property type="entry name" value="TRAP_TAXI"/>
    <property type="match status" value="1"/>
</dbReference>
<evidence type="ECO:0000313" key="1">
    <source>
        <dbReference type="EMBL" id="MBP5857577.1"/>
    </source>
</evidence>
<dbReference type="RefSeq" id="WP_210682152.1">
    <property type="nucleotide sequence ID" value="NZ_JAGMWN010000004.1"/>
</dbReference>
<sequence length="362" mass="36362">MTVRAIFGGRPIVAGVAFGVAALVLSILGAPAPSLAQEGEESSLSTPSAGVTAAPVIGGGVPFGLYFPLAGAICTMIDAAEPAASDVNDDGEEGADLPVGAGQCTVAPMADSARAIEALQAATVDLALVQSDWLVHAVEGSSRFGAAGPAEGLRTVAALHGEGLVLLVRSDGEIRAPSDLAGARVSRGPADSYRSLLTYALLEAVDLDTSDLALIGEEEVRPGVEKLCRGETDAVAAVTAMPDSIAAAAPPGCDVDFLTIPEDIAERASDNMPGVEPLPLPREAAAGADVKERLTSFGLTAVLTTMVDANPTTIARAVRALIAGAPALAARHPALASIAPERLSGADRFGPLHPAAASVYGK</sequence>
<keyword evidence="2" id="KW-1185">Reference proteome</keyword>
<gene>
    <name evidence="1" type="ORF">KAJ83_11195</name>
</gene>